<dbReference type="InterPro" id="IPR017972">
    <property type="entry name" value="Cyt_P450_CS"/>
</dbReference>
<dbReference type="SUPFAM" id="SSF48264">
    <property type="entry name" value="Cytochrome P450"/>
    <property type="match status" value="1"/>
</dbReference>
<evidence type="ECO:0000256" key="2">
    <source>
        <dbReference type="ARBA" id="ARBA00022617"/>
    </source>
</evidence>
<dbReference type="EMBL" id="JAQQWL010000015">
    <property type="protein sequence ID" value="KAK8041416.1"/>
    <property type="molecule type" value="Genomic_DNA"/>
</dbReference>
<evidence type="ECO:0000256" key="4">
    <source>
        <dbReference type="ARBA" id="ARBA00023004"/>
    </source>
</evidence>
<dbReference type="PRINTS" id="PR00385">
    <property type="entry name" value="P450"/>
</dbReference>
<sequence>MALLTITGVSLVILASLFIYTHVLEPLLFSSQAKIPGPKAYALTKWRLALEDGRGTRTRTVDQLHQRYGPVVRTGPNEVSFNNLAGLRTIYGPGSPYGRTDFYRMFDVYGRQNLFTFHSVTAHGRRKRLVSHAYSKTAVVRGPVAAMVEAKAAAYMQLLATAGPEGGGVSDVFETLHWYSWTPSRRSCMAGTGRRRPCKGDVVDPARWRLSWFAVHWPGLTKWLYTRTGWMESAVRPLLPMQKPATYTGIRKFALEAYRRSESEAKQGVVHDDQPQSILERLLDVQSSEKNQEKLDGLDIASECADHLLAGIDTTSDTLMFLIWALSRPQNRRYQDRLRDEVRGIPEASLSSTSSMIPTVEASDRCTYLGAVIKETLRLYSPLPASEPRSVAADSAIDGFAIPAGTTVGASPFSLHRNPDVFRNPLVWDPDRWLDEENPEKLAEMNRWFWAFSSGGRMCIGLHLAMAEMTTLAAAIYRKYQTSLAPGFEDVAPGITSRFEVFSDDIFSKVAVGALHPAP</sequence>
<dbReference type="Gene3D" id="1.10.630.10">
    <property type="entry name" value="Cytochrome P450"/>
    <property type="match status" value="1"/>
</dbReference>
<dbReference type="PANTHER" id="PTHR24305:SF164">
    <property type="entry name" value="P450, PUTATIVE (EUROFUNG)-RELATED"/>
    <property type="match status" value="1"/>
</dbReference>
<keyword evidence="3 5" id="KW-0479">Metal-binding</keyword>
<dbReference type="InterPro" id="IPR036396">
    <property type="entry name" value="Cyt_P450_sf"/>
</dbReference>
<comment type="cofactor">
    <cofactor evidence="1">
        <name>heme</name>
        <dbReference type="ChEBI" id="CHEBI:30413"/>
    </cofactor>
</comment>
<evidence type="ECO:0000256" key="1">
    <source>
        <dbReference type="ARBA" id="ARBA00001971"/>
    </source>
</evidence>
<dbReference type="Pfam" id="PF00067">
    <property type="entry name" value="p450"/>
    <property type="match status" value="1"/>
</dbReference>
<proteinExistence type="inferred from homology"/>
<reference evidence="6 7" key="1">
    <citation type="submission" date="2023-01" db="EMBL/GenBank/DDBJ databases">
        <title>Analysis of 21 Apiospora genomes using comparative genomics revels a genus with tremendous synthesis potential of carbohydrate active enzymes and secondary metabolites.</title>
        <authorList>
            <person name="Sorensen T."/>
        </authorList>
    </citation>
    <scope>NUCLEOTIDE SEQUENCE [LARGE SCALE GENOMIC DNA]</scope>
    <source>
        <strain evidence="6 7">CBS 135458</strain>
    </source>
</reference>
<dbReference type="InterPro" id="IPR001128">
    <property type="entry name" value="Cyt_P450"/>
</dbReference>
<dbReference type="Proteomes" id="UP001480595">
    <property type="component" value="Unassembled WGS sequence"/>
</dbReference>
<keyword evidence="4 5" id="KW-0408">Iron</keyword>
<comment type="caution">
    <text evidence="6">The sequence shown here is derived from an EMBL/GenBank/DDBJ whole genome shotgun (WGS) entry which is preliminary data.</text>
</comment>
<evidence type="ECO:0000256" key="5">
    <source>
        <dbReference type="RuleBase" id="RU000461"/>
    </source>
</evidence>
<dbReference type="InterPro" id="IPR050121">
    <property type="entry name" value="Cytochrome_P450_monoxygenase"/>
</dbReference>
<dbReference type="InterPro" id="IPR002401">
    <property type="entry name" value="Cyt_P450_E_grp-I"/>
</dbReference>
<evidence type="ECO:0000313" key="6">
    <source>
        <dbReference type="EMBL" id="KAK8041416.1"/>
    </source>
</evidence>
<evidence type="ECO:0000256" key="3">
    <source>
        <dbReference type="ARBA" id="ARBA00022723"/>
    </source>
</evidence>
<keyword evidence="5" id="KW-0560">Oxidoreductase</keyword>
<gene>
    <name evidence="6" type="ORF">PG994_014423</name>
</gene>
<dbReference type="PROSITE" id="PS00086">
    <property type="entry name" value="CYTOCHROME_P450"/>
    <property type="match status" value="1"/>
</dbReference>
<accession>A0ABR1T4A2</accession>
<keyword evidence="7" id="KW-1185">Reference proteome</keyword>
<dbReference type="GeneID" id="92098895"/>
<keyword evidence="5" id="KW-0503">Monooxygenase</keyword>
<dbReference type="PRINTS" id="PR00463">
    <property type="entry name" value="EP450I"/>
</dbReference>
<name>A0ABR1T4A2_9PEZI</name>
<dbReference type="RefSeq" id="XP_066708961.1">
    <property type="nucleotide sequence ID" value="XM_066865832.1"/>
</dbReference>
<keyword evidence="2 5" id="KW-0349">Heme</keyword>
<protein>
    <recommendedName>
        <fullName evidence="8">P450 monooxygenase</fullName>
    </recommendedName>
</protein>
<comment type="similarity">
    <text evidence="5">Belongs to the cytochrome P450 family.</text>
</comment>
<organism evidence="6 7">
    <name type="scientific">Apiospora phragmitis</name>
    <dbReference type="NCBI Taxonomy" id="2905665"/>
    <lineage>
        <taxon>Eukaryota</taxon>
        <taxon>Fungi</taxon>
        <taxon>Dikarya</taxon>
        <taxon>Ascomycota</taxon>
        <taxon>Pezizomycotina</taxon>
        <taxon>Sordariomycetes</taxon>
        <taxon>Xylariomycetidae</taxon>
        <taxon>Amphisphaeriales</taxon>
        <taxon>Apiosporaceae</taxon>
        <taxon>Apiospora</taxon>
    </lineage>
</organism>
<evidence type="ECO:0008006" key="8">
    <source>
        <dbReference type="Google" id="ProtNLM"/>
    </source>
</evidence>
<evidence type="ECO:0000313" key="7">
    <source>
        <dbReference type="Proteomes" id="UP001480595"/>
    </source>
</evidence>
<dbReference type="PANTHER" id="PTHR24305">
    <property type="entry name" value="CYTOCHROME P450"/>
    <property type="match status" value="1"/>
</dbReference>